<dbReference type="Proteomes" id="UP000299084">
    <property type="component" value="Unassembled WGS sequence"/>
</dbReference>
<accession>A0A5N4EDH1</accession>
<dbReference type="Gene3D" id="3.30.40.10">
    <property type="entry name" value="Zinc/RING finger domain, C3HC4 (zinc finger)"/>
    <property type="match status" value="1"/>
</dbReference>
<dbReference type="PROSITE" id="PS00518">
    <property type="entry name" value="ZF_RING_1"/>
    <property type="match status" value="1"/>
</dbReference>
<keyword evidence="3" id="KW-0862">Zinc</keyword>
<feature type="region of interest" description="Disordered" evidence="5">
    <location>
        <begin position="51"/>
        <end position="71"/>
    </location>
</feature>
<dbReference type="PANTHER" id="PTHR24103">
    <property type="entry name" value="E3 UBIQUITIN-PROTEIN LIGASE TRIM"/>
    <property type="match status" value="1"/>
</dbReference>
<feature type="domain" description="RING-type" evidence="6">
    <location>
        <begin position="20"/>
        <end position="46"/>
    </location>
</feature>
<gene>
    <name evidence="7" type="ORF">Cadr_000005006</name>
</gene>
<dbReference type="InterPro" id="IPR050143">
    <property type="entry name" value="TRIM/RBCC"/>
</dbReference>
<name>A0A5N4EDH1_CAMDR</name>
<dbReference type="SUPFAM" id="SSF57850">
    <property type="entry name" value="RING/U-box"/>
    <property type="match status" value="1"/>
</dbReference>
<evidence type="ECO:0000256" key="3">
    <source>
        <dbReference type="ARBA" id="ARBA00022833"/>
    </source>
</evidence>
<comment type="caution">
    <text evidence="7">The sequence shown here is derived from an EMBL/GenBank/DDBJ whole genome shotgun (WGS) entry which is preliminary data.</text>
</comment>
<keyword evidence="8" id="KW-1185">Reference proteome</keyword>
<feature type="compositionally biased region" description="Acidic residues" evidence="5">
    <location>
        <begin position="51"/>
        <end position="70"/>
    </location>
</feature>
<dbReference type="InterPro" id="IPR017907">
    <property type="entry name" value="Znf_RING_CS"/>
</dbReference>
<evidence type="ECO:0000313" key="7">
    <source>
        <dbReference type="EMBL" id="KAB1281558.1"/>
    </source>
</evidence>
<dbReference type="PROSITE" id="PS50089">
    <property type="entry name" value="ZF_RING_2"/>
    <property type="match status" value="1"/>
</dbReference>
<reference evidence="7 8" key="1">
    <citation type="journal article" date="2019" name="Mol. Ecol. Resour.">
        <title>Improving Illumina assemblies with Hi-C and long reads: an example with the North African dromedary.</title>
        <authorList>
            <person name="Elbers J.P."/>
            <person name="Rogers M.F."/>
            <person name="Perelman P.L."/>
            <person name="Proskuryakova A.A."/>
            <person name="Serdyukova N.A."/>
            <person name="Johnson W.E."/>
            <person name="Horin P."/>
            <person name="Corander J."/>
            <person name="Murphy D."/>
            <person name="Burger P.A."/>
        </authorList>
    </citation>
    <scope>NUCLEOTIDE SEQUENCE [LARGE SCALE GENOMIC DNA]</scope>
    <source>
        <strain evidence="7">Drom800</strain>
        <tissue evidence="7">Blood</tissue>
    </source>
</reference>
<evidence type="ECO:0000259" key="6">
    <source>
        <dbReference type="PROSITE" id="PS50089"/>
    </source>
</evidence>
<dbReference type="SMART" id="SM00184">
    <property type="entry name" value="RING"/>
    <property type="match status" value="1"/>
</dbReference>
<organism evidence="7 8">
    <name type="scientific">Camelus dromedarius</name>
    <name type="common">Dromedary</name>
    <name type="synonym">Arabian camel</name>
    <dbReference type="NCBI Taxonomy" id="9838"/>
    <lineage>
        <taxon>Eukaryota</taxon>
        <taxon>Metazoa</taxon>
        <taxon>Chordata</taxon>
        <taxon>Craniata</taxon>
        <taxon>Vertebrata</taxon>
        <taxon>Euteleostomi</taxon>
        <taxon>Mammalia</taxon>
        <taxon>Eutheria</taxon>
        <taxon>Laurasiatheria</taxon>
        <taxon>Artiodactyla</taxon>
        <taxon>Tylopoda</taxon>
        <taxon>Camelidae</taxon>
        <taxon>Camelus</taxon>
    </lineage>
</organism>
<dbReference type="AlphaFoldDB" id="A0A5N4EDH1"/>
<evidence type="ECO:0000256" key="1">
    <source>
        <dbReference type="ARBA" id="ARBA00022723"/>
    </source>
</evidence>
<dbReference type="Pfam" id="PF15227">
    <property type="entry name" value="zf-C3HC4_4"/>
    <property type="match status" value="1"/>
</dbReference>
<dbReference type="EMBL" id="JWIN03000003">
    <property type="protein sequence ID" value="KAB1281558.1"/>
    <property type="molecule type" value="Genomic_DNA"/>
</dbReference>
<evidence type="ECO:0000313" key="8">
    <source>
        <dbReference type="Proteomes" id="UP000299084"/>
    </source>
</evidence>
<protein>
    <submittedName>
        <fullName evidence="7">Tripartite motif-containing protein 52</fullName>
    </submittedName>
</protein>
<evidence type="ECO:0000256" key="4">
    <source>
        <dbReference type="PROSITE-ProRule" id="PRU00175"/>
    </source>
</evidence>
<sequence>MTGYASTPNPTQTLQQEAVCAICLDYLKDPVSIGCGHNLCRGCVTQLWGKEDDEEDRDVEEDEWENEEDHEAVGAVGVWDDPIREVLYRGNADKLLFEDQEDDELWVGDGGIRNWDMDYVWDQEEEEEEYRLLPGRLET</sequence>
<evidence type="ECO:0000256" key="2">
    <source>
        <dbReference type="ARBA" id="ARBA00022771"/>
    </source>
</evidence>
<keyword evidence="2 4" id="KW-0863">Zinc-finger</keyword>
<evidence type="ECO:0000256" key="5">
    <source>
        <dbReference type="SAM" id="MobiDB-lite"/>
    </source>
</evidence>
<dbReference type="InterPro" id="IPR001841">
    <property type="entry name" value="Znf_RING"/>
</dbReference>
<keyword evidence="1" id="KW-0479">Metal-binding</keyword>
<proteinExistence type="predicted"/>
<dbReference type="InterPro" id="IPR013083">
    <property type="entry name" value="Znf_RING/FYVE/PHD"/>
</dbReference>
<dbReference type="GO" id="GO:0008270">
    <property type="term" value="F:zinc ion binding"/>
    <property type="evidence" value="ECO:0007669"/>
    <property type="project" value="UniProtKB-KW"/>
</dbReference>